<dbReference type="Proteomes" id="UP000317496">
    <property type="component" value="Chromosome"/>
</dbReference>
<evidence type="ECO:0000313" key="4">
    <source>
        <dbReference type="Proteomes" id="UP000317496"/>
    </source>
</evidence>
<dbReference type="RefSeq" id="WP_144257956.1">
    <property type="nucleotide sequence ID" value="NZ_CP041636.1"/>
</dbReference>
<proteinExistence type="predicted"/>
<dbReference type="InterPro" id="IPR041255">
    <property type="entry name" value="LpxI_N"/>
</dbReference>
<feature type="domain" description="LpxI C-terminal" evidence="1">
    <location>
        <begin position="147"/>
        <end position="274"/>
    </location>
</feature>
<keyword evidence="4" id="KW-1185">Reference proteome</keyword>
<gene>
    <name evidence="3" type="ORF">FNB15_17530</name>
</gene>
<dbReference type="Gene3D" id="3.40.50.20">
    <property type="match status" value="1"/>
</dbReference>
<dbReference type="KEGG" id="fer:FNB15_17530"/>
<evidence type="ECO:0000259" key="2">
    <source>
        <dbReference type="Pfam" id="PF17930"/>
    </source>
</evidence>
<dbReference type="OrthoDB" id="9789836at2"/>
<reference evidence="3 4" key="1">
    <citation type="submission" date="2019-07" db="EMBL/GenBank/DDBJ databases">
        <title>Genome sequencing for Ferrovibrio sp. K5.</title>
        <authorList>
            <person name="Park S.-J."/>
        </authorList>
    </citation>
    <scope>NUCLEOTIDE SEQUENCE [LARGE SCALE GENOMIC DNA]</scope>
    <source>
        <strain evidence="3 4">K5</strain>
    </source>
</reference>
<dbReference type="PANTHER" id="PTHR39962">
    <property type="entry name" value="BLL4848 PROTEIN"/>
    <property type="match status" value="1"/>
</dbReference>
<dbReference type="Gene3D" id="3.40.140.80">
    <property type="match status" value="1"/>
</dbReference>
<dbReference type="PANTHER" id="PTHR39962:SF1">
    <property type="entry name" value="LPXI FAMILY PROTEIN"/>
    <property type="match status" value="1"/>
</dbReference>
<dbReference type="AlphaFoldDB" id="A0A516H5K9"/>
<evidence type="ECO:0000259" key="1">
    <source>
        <dbReference type="Pfam" id="PF06230"/>
    </source>
</evidence>
<dbReference type="InterPro" id="IPR010415">
    <property type="entry name" value="LpxI_C"/>
</dbReference>
<accession>A0A516H5K9</accession>
<dbReference type="Pfam" id="PF06230">
    <property type="entry name" value="LpxI_C"/>
    <property type="match status" value="1"/>
</dbReference>
<dbReference type="EMBL" id="CP041636">
    <property type="protein sequence ID" value="QDO98960.1"/>
    <property type="molecule type" value="Genomic_DNA"/>
</dbReference>
<name>A0A516H5K9_9PROT</name>
<evidence type="ECO:0000313" key="3">
    <source>
        <dbReference type="EMBL" id="QDO98960.1"/>
    </source>
</evidence>
<dbReference type="InterPro" id="IPR053174">
    <property type="entry name" value="LpxI"/>
</dbReference>
<organism evidence="3 4">
    <name type="scientific">Ferrovibrio terrae</name>
    <dbReference type="NCBI Taxonomy" id="2594003"/>
    <lineage>
        <taxon>Bacteria</taxon>
        <taxon>Pseudomonadati</taxon>
        <taxon>Pseudomonadota</taxon>
        <taxon>Alphaproteobacteria</taxon>
        <taxon>Rhodospirillales</taxon>
        <taxon>Rhodospirillaceae</taxon>
        <taxon>Ferrovibrio</taxon>
    </lineage>
</organism>
<protein>
    <submittedName>
        <fullName evidence="3">DUF1009 domain-containing protein</fullName>
    </submittedName>
</protein>
<dbReference type="Pfam" id="PF17930">
    <property type="entry name" value="LpxI_N"/>
    <property type="match status" value="1"/>
</dbReference>
<sequence>MAPLPDSGLPKLGLIAGGGQIPALIRDTCHTEGRPLYIAALNGFCAPDTVSGVEHGWFDLPQVGALMKALKAANVQDVCLCGSVTKPDFSALKPDLKGALLLPRLLKAALTGDDAILRVVVDAFEREGFRPVGADALMASLLVREKNYGSRQPTAGQTADVATALAAARKLGADDRGQASVAAQGRVVGLEDDSGTDALLRRMAAEPAARGGVLVKCAKPQQDRRVDLPTIGVTTVENAAAAGLAGIAIEAGAALMVDAAATSGAADRLGLFLIGLRHGG</sequence>
<feature type="domain" description="LpxI N-terminal" evidence="2">
    <location>
        <begin position="11"/>
        <end position="140"/>
    </location>
</feature>
<dbReference type="InterPro" id="IPR043167">
    <property type="entry name" value="LpxI_C_sf"/>
</dbReference>